<name>A0AAG5D0V5_ANOAO</name>
<organism evidence="1 2">
    <name type="scientific">Anopheles atroparvus</name>
    <name type="common">European mosquito</name>
    <dbReference type="NCBI Taxonomy" id="41427"/>
    <lineage>
        <taxon>Eukaryota</taxon>
        <taxon>Metazoa</taxon>
        <taxon>Ecdysozoa</taxon>
        <taxon>Arthropoda</taxon>
        <taxon>Hexapoda</taxon>
        <taxon>Insecta</taxon>
        <taxon>Pterygota</taxon>
        <taxon>Neoptera</taxon>
        <taxon>Endopterygota</taxon>
        <taxon>Diptera</taxon>
        <taxon>Nematocera</taxon>
        <taxon>Culicoidea</taxon>
        <taxon>Culicidae</taxon>
        <taxon>Anophelinae</taxon>
        <taxon>Anopheles</taxon>
    </lineage>
</organism>
<proteinExistence type="predicted"/>
<keyword evidence="2" id="KW-1185">Reference proteome</keyword>
<dbReference type="Proteomes" id="UP000075880">
    <property type="component" value="Unassembled WGS sequence"/>
</dbReference>
<dbReference type="AlphaFoldDB" id="A0AAG5D0V5"/>
<evidence type="ECO:0000313" key="1">
    <source>
        <dbReference type="EnsemblMetazoa" id="ENSAATROPP004857"/>
    </source>
</evidence>
<dbReference type="EnsemblMetazoa" id="ENSAATROPT005189">
    <property type="protein sequence ID" value="ENSAATROPP004857"/>
    <property type="gene ID" value="ENSAATROPG004154"/>
</dbReference>
<evidence type="ECO:0000313" key="2">
    <source>
        <dbReference type="Proteomes" id="UP000075880"/>
    </source>
</evidence>
<reference evidence="1" key="1">
    <citation type="submission" date="2024-04" db="UniProtKB">
        <authorList>
            <consortium name="EnsemblMetazoa"/>
        </authorList>
    </citation>
    <scope>IDENTIFICATION</scope>
    <source>
        <strain evidence="1">EBRO</strain>
    </source>
</reference>
<accession>A0AAG5D0V5</accession>
<protein>
    <submittedName>
        <fullName evidence="1">Uncharacterized protein</fullName>
    </submittedName>
</protein>
<sequence length="79" mass="9333">MSIASNMPPLYHFSKRTSFGSIVRKYGRESLSPIEICVDHKTCRSLKRCIFTFYWPKGMFIKINFFQKNNLIAHRTTQN</sequence>